<gene>
    <name evidence="3" type="ORF">D3880_01315</name>
</gene>
<dbReference type="EMBL" id="CP032419">
    <property type="protein sequence ID" value="AYC31106.1"/>
    <property type="molecule type" value="Genomic_DNA"/>
</dbReference>
<evidence type="ECO:0000256" key="2">
    <source>
        <dbReference type="SAM" id="SignalP"/>
    </source>
</evidence>
<protein>
    <submittedName>
        <fullName evidence="3">TolC family protein</fullName>
    </submittedName>
</protein>
<keyword evidence="2" id="KW-0732">Signal</keyword>
<feature type="signal peptide" evidence="2">
    <location>
        <begin position="1"/>
        <end position="19"/>
    </location>
</feature>
<dbReference type="OrthoDB" id="7054537at2"/>
<feature type="coiled-coil region" evidence="1">
    <location>
        <begin position="331"/>
        <end position="368"/>
    </location>
</feature>
<proteinExistence type="predicted"/>
<organism evidence="3 4">
    <name type="scientific">Pseudomonas cavernae</name>
    <dbReference type="NCBI Taxonomy" id="2320867"/>
    <lineage>
        <taxon>Bacteria</taxon>
        <taxon>Pseudomonadati</taxon>
        <taxon>Pseudomonadota</taxon>
        <taxon>Gammaproteobacteria</taxon>
        <taxon>Pseudomonadales</taxon>
        <taxon>Pseudomonadaceae</taxon>
        <taxon>Pseudomonas</taxon>
    </lineage>
</organism>
<name>A0A385YWP1_9PSED</name>
<keyword evidence="4" id="KW-1185">Reference proteome</keyword>
<dbReference type="RefSeq" id="WP_119891740.1">
    <property type="nucleotide sequence ID" value="NZ_CP032419.1"/>
</dbReference>
<dbReference type="GO" id="GO:0015562">
    <property type="term" value="F:efflux transmembrane transporter activity"/>
    <property type="evidence" value="ECO:0007669"/>
    <property type="project" value="InterPro"/>
</dbReference>
<evidence type="ECO:0000313" key="4">
    <source>
        <dbReference type="Proteomes" id="UP000265560"/>
    </source>
</evidence>
<dbReference type="Gene3D" id="1.20.1600.10">
    <property type="entry name" value="Outer membrane efflux proteins (OEP)"/>
    <property type="match status" value="1"/>
</dbReference>
<dbReference type="GO" id="GO:0016020">
    <property type="term" value="C:membrane"/>
    <property type="evidence" value="ECO:0007669"/>
    <property type="project" value="UniProtKB-SubCell"/>
</dbReference>
<keyword evidence="1" id="KW-0175">Coiled coil</keyword>
<sequence>MKRALLACALLLASAPGLAEVLPLDELLARAAEGLALGASAAEQDALAALRQQREAEAGWQWFAAASTGRYRELVTEDVRDDYYGRNLALGLRHPLLGSLYRQRDAVQAIVHDQQRQTIRQLLQRAERRLALRSAYADWWRADQEQRWCAELLPAAQQARERLALRQREGWLRQSQARQLDGQWQALQRRCAQREALLEETRDGLAELAGLELSAAQQPRAESLAGQVQPLSAWRQAIERHPRLQARQDEVRQADQRRESPWYAGVDSHFSLAQSYEDRSGAPKPGDGLVASLTFSAPFDPLGYGRARTRETEARHQTALAQVQSERGQLLQALGQALRLQRQSIEELRAEREQLEVSHQALDELRLREQRAVETTADELLAADVEYQRSGLRLIGARHAAWLREAELRLFAEDDSELARLLGDQSLTWQALSGTAGAAAVTLAANRRAAAGPSRDWQQGVYVWDSVRLLDARSRTAELRELRRAGMQRLYLGLSAAQLADLPSLRQRLQATLAAARNEGLQVALLLGDPAWLQPEHRQGLLTLLGQLRGLPFAALHLDLEVEQLGWPVPDSRLQDWLDTLAAVTSINPWPLELSSHHRWFVEPVAGQTCVPCALPQRGVRQVSLMIYTRNAESSAALAEQIARRWPALQFRLAQSVEPQLTAEESWSGVPRHQLQRQVGRWRTRLQPVGIRGIDWQDWPNYPR</sequence>
<dbReference type="Proteomes" id="UP000265560">
    <property type="component" value="Chromosome"/>
</dbReference>
<evidence type="ECO:0000256" key="1">
    <source>
        <dbReference type="SAM" id="Coils"/>
    </source>
</evidence>
<accession>A0A385YWP1</accession>
<feature type="chain" id="PRO_5017342571" evidence="2">
    <location>
        <begin position="20"/>
        <end position="704"/>
    </location>
</feature>
<dbReference type="AlphaFoldDB" id="A0A385YWP1"/>
<evidence type="ECO:0000313" key="3">
    <source>
        <dbReference type="EMBL" id="AYC31106.1"/>
    </source>
</evidence>
<reference evidence="4" key="1">
    <citation type="submission" date="2018-09" db="EMBL/GenBank/DDBJ databases">
        <authorList>
            <person name="Zhu H."/>
        </authorList>
    </citation>
    <scope>NUCLEOTIDE SEQUENCE [LARGE SCALE GENOMIC DNA]</scope>
    <source>
        <strain evidence="4">K2W31S-8</strain>
    </source>
</reference>
<dbReference type="SUPFAM" id="SSF56954">
    <property type="entry name" value="Outer membrane efflux proteins (OEP)"/>
    <property type="match status" value="1"/>
</dbReference>
<dbReference type="KEGG" id="pcav:D3880_01315"/>